<proteinExistence type="predicted"/>
<evidence type="ECO:0000313" key="2">
    <source>
        <dbReference type="Proteomes" id="UP000077266"/>
    </source>
</evidence>
<reference evidence="1 2" key="1">
    <citation type="journal article" date="2016" name="Mol. Biol. Evol.">
        <title>Comparative Genomics of Early-Diverging Mushroom-Forming Fungi Provides Insights into the Origins of Lignocellulose Decay Capabilities.</title>
        <authorList>
            <person name="Nagy L.G."/>
            <person name="Riley R."/>
            <person name="Tritt A."/>
            <person name="Adam C."/>
            <person name="Daum C."/>
            <person name="Floudas D."/>
            <person name="Sun H."/>
            <person name="Yadav J.S."/>
            <person name="Pangilinan J."/>
            <person name="Larsson K.H."/>
            <person name="Matsuura K."/>
            <person name="Barry K."/>
            <person name="Labutti K."/>
            <person name="Kuo R."/>
            <person name="Ohm R.A."/>
            <person name="Bhattacharya S.S."/>
            <person name="Shirouzu T."/>
            <person name="Yoshinaga Y."/>
            <person name="Martin F.M."/>
            <person name="Grigoriev I.V."/>
            <person name="Hibbett D.S."/>
        </authorList>
    </citation>
    <scope>NUCLEOTIDE SEQUENCE [LARGE SCALE GENOMIC DNA]</scope>
    <source>
        <strain evidence="1 2">HHB12029</strain>
    </source>
</reference>
<keyword evidence="2" id="KW-1185">Reference proteome</keyword>
<dbReference type="Proteomes" id="UP000077266">
    <property type="component" value="Unassembled WGS sequence"/>
</dbReference>
<accession>A0A165JBW1</accession>
<dbReference type="EMBL" id="KV425969">
    <property type="protein sequence ID" value="KZV94625.1"/>
    <property type="molecule type" value="Genomic_DNA"/>
</dbReference>
<gene>
    <name evidence="1" type="ORF">EXIGLDRAFT_503112</name>
</gene>
<evidence type="ECO:0000313" key="1">
    <source>
        <dbReference type="EMBL" id="KZV94625.1"/>
    </source>
</evidence>
<dbReference type="InParanoid" id="A0A165JBW1"/>
<name>A0A165JBW1_EXIGL</name>
<organism evidence="1 2">
    <name type="scientific">Exidia glandulosa HHB12029</name>
    <dbReference type="NCBI Taxonomy" id="1314781"/>
    <lineage>
        <taxon>Eukaryota</taxon>
        <taxon>Fungi</taxon>
        <taxon>Dikarya</taxon>
        <taxon>Basidiomycota</taxon>
        <taxon>Agaricomycotina</taxon>
        <taxon>Agaricomycetes</taxon>
        <taxon>Auriculariales</taxon>
        <taxon>Exidiaceae</taxon>
        <taxon>Exidia</taxon>
    </lineage>
</organism>
<protein>
    <submittedName>
        <fullName evidence="1">Uncharacterized protein</fullName>
    </submittedName>
</protein>
<sequence>MRDSWEVARGQPYANNDRISELIRPRVARACAAARYASGSCSSTASGQSRRAETVGCTHPRATEIVVFDSLCSSAYISALSSVDAPAHPSTSDERVHHYRYSEDALPTTTSPLPTYYPIRRSPQPSSVSVLRRVSRRQSSLHHPRLLSTTKIQASSRRASLPTRAMTRCHVPARSVVSYAMSWVVKGPLYWQLVYGLFEIASPSPSPRRGRQELSHAYLARRIPTANHSDVGPSGATTRLSPRMSLVTYSEGLGFAPPAQRLLSSALHARALHVRPGASSGSSPPSMSRS</sequence>
<dbReference type="AlphaFoldDB" id="A0A165JBW1"/>